<keyword evidence="3" id="KW-0285">Flavoprotein</keyword>
<evidence type="ECO:0000256" key="7">
    <source>
        <dbReference type="ARBA" id="ARBA00023180"/>
    </source>
</evidence>
<dbReference type="PANTHER" id="PTHR15944">
    <property type="entry name" value="FARNESYLCYSTEINE LYASE"/>
    <property type="match status" value="1"/>
</dbReference>
<dbReference type="Gene3D" id="3.50.50.60">
    <property type="entry name" value="FAD/NAD(P)-binding domain"/>
    <property type="match status" value="1"/>
</dbReference>
<keyword evidence="6" id="KW-0560">Oxidoreductase</keyword>
<feature type="domain" description="Prenylcysteine lyase" evidence="9">
    <location>
        <begin position="153"/>
        <end position="419"/>
    </location>
</feature>
<evidence type="ECO:0000313" key="10">
    <source>
        <dbReference type="EMBL" id="RXW23824.1"/>
    </source>
</evidence>
<dbReference type="OrthoDB" id="437369at2759"/>
<dbReference type="Pfam" id="PF13450">
    <property type="entry name" value="NAD_binding_8"/>
    <property type="match status" value="1"/>
</dbReference>
<dbReference type="Proteomes" id="UP000290288">
    <property type="component" value="Unassembled WGS sequence"/>
</dbReference>
<evidence type="ECO:0000256" key="4">
    <source>
        <dbReference type="ARBA" id="ARBA00022729"/>
    </source>
</evidence>
<evidence type="ECO:0000256" key="5">
    <source>
        <dbReference type="ARBA" id="ARBA00022827"/>
    </source>
</evidence>
<dbReference type="GO" id="GO:0030328">
    <property type="term" value="P:prenylcysteine catabolic process"/>
    <property type="evidence" value="ECO:0007669"/>
    <property type="project" value="InterPro"/>
</dbReference>
<keyword evidence="5" id="KW-0274">FAD</keyword>
<keyword evidence="4 8" id="KW-0732">Signal</keyword>
<gene>
    <name evidence="10" type="ORF">EST38_g2022</name>
</gene>
<feature type="signal peptide" evidence="8">
    <location>
        <begin position="1"/>
        <end position="15"/>
    </location>
</feature>
<dbReference type="Pfam" id="PF07156">
    <property type="entry name" value="Prenylcys_lyase"/>
    <property type="match status" value="1"/>
</dbReference>
<evidence type="ECO:0000256" key="6">
    <source>
        <dbReference type="ARBA" id="ARBA00023002"/>
    </source>
</evidence>
<keyword evidence="7" id="KW-0325">Glycoprotein</keyword>
<sequence>MKSAVLLCLLPGALAIQLPFELPNFFKSKTVLSSVQEETPTVLPRVAIIGAGAGGSSAAFWISKANERFGLGVAIDVYDKEGYIGGRSTTVYPYDDPSLRELELGASIFVRPNKNLWRATEEFNLTRRDFREEDYETGIWDGEQFLLSFNGGWWDTLKVLWRYGLNAPRRTEAAVKSMISTYLSLYNKDTPRWEKVEDVSDALGFSDMVSSTTSEYLLSKGVSSNYISEIVEAATRVNYAQDADTIHALEGACSMAADNAAGVAGGNFQLFEQFLKRSKAEVFLNTPVTSITPKGHQWTVKSSRGSHTYQAVIIAAPFHQTSITVPQSVADQIPPQPYVNLHVTLLSTNASSPSPSYFGLPEGSKVPQMVLTSRANSRKGGKEPEFNSLSYHGTTRPGEWAVKIFSKKPLSDEWLDGVFPGAVGWVHRKEVADDLNAAAHDIIIIIIILLTG</sequence>
<evidence type="ECO:0000259" key="9">
    <source>
        <dbReference type="Pfam" id="PF07156"/>
    </source>
</evidence>
<reference evidence="10 11" key="1">
    <citation type="submission" date="2019-01" db="EMBL/GenBank/DDBJ databases">
        <title>Draft genome sequence of Psathyrella aberdarensis IHI B618.</title>
        <authorList>
            <person name="Buettner E."/>
            <person name="Kellner H."/>
        </authorList>
    </citation>
    <scope>NUCLEOTIDE SEQUENCE [LARGE SCALE GENOMIC DNA]</scope>
    <source>
        <strain evidence="10 11">IHI B618</strain>
    </source>
</reference>
<comment type="cofactor">
    <cofactor evidence="1">
        <name>FAD</name>
        <dbReference type="ChEBI" id="CHEBI:57692"/>
    </cofactor>
</comment>
<proteinExistence type="inferred from homology"/>
<feature type="chain" id="PRO_5020640280" description="Prenylcysteine lyase domain-containing protein" evidence="8">
    <location>
        <begin position="16"/>
        <end position="452"/>
    </location>
</feature>
<name>A0A4Q2DX26_9AGAR</name>
<comment type="caution">
    <text evidence="10">The sequence shown here is derived from an EMBL/GenBank/DDBJ whole genome shotgun (WGS) entry which is preliminary data.</text>
</comment>
<dbReference type="GO" id="GO:0001735">
    <property type="term" value="F:prenylcysteine oxidase activity"/>
    <property type="evidence" value="ECO:0007669"/>
    <property type="project" value="InterPro"/>
</dbReference>
<evidence type="ECO:0000256" key="2">
    <source>
        <dbReference type="ARBA" id="ARBA00009967"/>
    </source>
</evidence>
<dbReference type="GO" id="GO:0030327">
    <property type="term" value="P:prenylated protein catabolic process"/>
    <property type="evidence" value="ECO:0007669"/>
    <property type="project" value="TreeGrafter"/>
</dbReference>
<dbReference type="InterPro" id="IPR036188">
    <property type="entry name" value="FAD/NAD-bd_sf"/>
</dbReference>
<protein>
    <recommendedName>
        <fullName evidence="9">Prenylcysteine lyase domain-containing protein</fullName>
    </recommendedName>
</protein>
<dbReference type="STRING" id="2316362.A0A4Q2DX26"/>
<dbReference type="InterPro" id="IPR010795">
    <property type="entry name" value="Prenylcys_lyase"/>
</dbReference>
<dbReference type="AlphaFoldDB" id="A0A4Q2DX26"/>
<evidence type="ECO:0000256" key="8">
    <source>
        <dbReference type="SAM" id="SignalP"/>
    </source>
</evidence>
<evidence type="ECO:0000256" key="1">
    <source>
        <dbReference type="ARBA" id="ARBA00001974"/>
    </source>
</evidence>
<organism evidence="10 11">
    <name type="scientific">Candolleomyces aberdarensis</name>
    <dbReference type="NCBI Taxonomy" id="2316362"/>
    <lineage>
        <taxon>Eukaryota</taxon>
        <taxon>Fungi</taxon>
        <taxon>Dikarya</taxon>
        <taxon>Basidiomycota</taxon>
        <taxon>Agaricomycotina</taxon>
        <taxon>Agaricomycetes</taxon>
        <taxon>Agaricomycetidae</taxon>
        <taxon>Agaricales</taxon>
        <taxon>Agaricineae</taxon>
        <taxon>Psathyrellaceae</taxon>
        <taxon>Candolleomyces</taxon>
    </lineage>
</organism>
<evidence type="ECO:0000313" key="11">
    <source>
        <dbReference type="Proteomes" id="UP000290288"/>
    </source>
</evidence>
<dbReference type="EMBL" id="SDEE01000031">
    <property type="protein sequence ID" value="RXW23824.1"/>
    <property type="molecule type" value="Genomic_DNA"/>
</dbReference>
<evidence type="ECO:0000256" key="3">
    <source>
        <dbReference type="ARBA" id="ARBA00022630"/>
    </source>
</evidence>
<dbReference type="PANTHER" id="PTHR15944:SF0">
    <property type="entry name" value="PRENYLCYSTEINE LYASE DOMAIN-CONTAINING PROTEIN"/>
    <property type="match status" value="1"/>
</dbReference>
<keyword evidence="11" id="KW-1185">Reference proteome</keyword>
<accession>A0A4Q2DX26</accession>
<comment type="similarity">
    <text evidence="2">Belongs to the prenylcysteine oxidase family.</text>
</comment>
<dbReference type="InterPro" id="IPR017046">
    <property type="entry name" value="Prenylcysteine_Oxase1"/>
</dbReference>
<dbReference type="SUPFAM" id="SSF51905">
    <property type="entry name" value="FAD/NAD(P)-binding domain"/>
    <property type="match status" value="1"/>
</dbReference>